<evidence type="ECO:0000313" key="2">
    <source>
        <dbReference type="Proteomes" id="UP000694406"/>
    </source>
</evidence>
<name>A0A8C5SST9_LATLA</name>
<sequence>SRDGTMSKIKVFLLLLFVFIAVFWGDIALDVEDLKIFQIDRTIDLTQHSEGKNGHNTGNQLVMKWRCLLFGRKTTVLFDII</sequence>
<keyword evidence="2" id="KW-1185">Reference proteome</keyword>
<accession>A0A8C5SST9</accession>
<evidence type="ECO:0000313" key="1">
    <source>
        <dbReference type="Ensembl" id="ENSLLTP00000021962.1"/>
    </source>
</evidence>
<reference evidence="1" key="2">
    <citation type="submission" date="2025-09" db="UniProtKB">
        <authorList>
            <consortium name="Ensembl"/>
        </authorList>
    </citation>
    <scope>IDENTIFICATION</scope>
</reference>
<dbReference type="Proteomes" id="UP000694406">
    <property type="component" value="Unplaced"/>
</dbReference>
<dbReference type="Ensembl" id="ENSLLTT00000022776.1">
    <property type="protein sequence ID" value="ENSLLTP00000021962.1"/>
    <property type="gene ID" value="ENSLLTG00000016371.1"/>
</dbReference>
<proteinExistence type="predicted"/>
<protein>
    <submittedName>
        <fullName evidence="1">Uncharacterized protein</fullName>
    </submittedName>
</protein>
<reference evidence="1" key="1">
    <citation type="submission" date="2025-08" db="UniProtKB">
        <authorList>
            <consortium name="Ensembl"/>
        </authorList>
    </citation>
    <scope>IDENTIFICATION</scope>
</reference>
<dbReference type="GeneTree" id="ENSGT00940000157225"/>
<dbReference type="AlphaFoldDB" id="A0A8C5SST9"/>
<organism evidence="1 2">
    <name type="scientific">Laticauda laticaudata</name>
    <name type="common">Blue-ringed sea krait</name>
    <name type="synonym">Blue-lipped sea krait</name>
    <dbReference type="NCBI Taxonomy" id="8630"/>
    <lineage>
        <taxon>Eukaryota</taxon>
        <taxon>Metazoa</taxon>
        <taxon>Chordata</taxon>
        <taxon>Craniata</taxon>
        <taxon>Vertebrata</taxon>
        <taxon>Euteleostomi</taxon>
        <taxon>Lepidosauria</taxon>
        <taxon>Squamata</taxon>
        <taxon>Bifurcata</taxon>
        <taxon>Unidentata</taxon>
        <taxon>Episquamata</taxon>
        <taxon>Toxicofera</taxon>
        <taxon>Serpentes</taxon>
        <taxon>Colubroidea</taxon>
        <taxon>Elapidae</taxon>
        <taxon>Laticaudinae</taxon>
        <taxon>Laticauda</taxon>
    </lineage>
</organism>